<dbReference type="EMBL" id="JBGMDY010000004">
    <property type="protein sequence ID" value="KAL2336161.1"/>
    <property type="molecule type" value="Genomic_DNA"/>
</dbReference>
<evidence type="ECO:0000313" key="1">
    <source>
        <dbReference type="EMBL" id="KAL2336161.1"/>
    </source>
</evidence>
<dbReference type="Proteomes" id="UP001603857">
    <property type="component" value="Unassembled WGS sequence"/>
</dbReference>
<organism evidence="1 2">
    <name type="scientific">Flemingia macrophylla</name>
    <dbReference type="NCBI Taxonomy" id="520843"/>
    <lineage>
        <taxon>Eukaryota</taxon>
        <taxon>Viridiplantae</taxon>
        <taxon>Streptophyta</taxon>
        <taxon>Embryophyta</taxon>
        <taxon>Tracheophyta</taxon>
        <taxon>Spermatophyta</taxon>
        <taxon>Magnoliopsida</taxon>
        <taxon>eudicotyledons</taxon>
        <taxon>Gunneridae</taxon>
        <taxon>Pentapetalae</taxon>
        <taxon>rosids</taxon>
        <taxon>fabids</taxon>
        <taxon>Fabales</taxon>
        <taxon>Fabaceae</taxon>
        <taxon>Papilionoideae</taxon>
        <taxon>50 kb inversion clade</taxon>
        <taxon>NPAAA clade</taxon>
        <taxon>indigoferoid/millettioid clade</taxon>
        <taxon>Phaseoleae</taxon>
        <taxon>Flemingia</taxon>
    </lineage>
</organism>
<reference evidence="1 2" key="1">
    <citation type="submission" date="2024-08" db="EMBL/GenBank/DDBJ databases">
        <title>Insights into the chromosomal genome structure of Flemingia macrophylla.</title>
        <authorList>
            <person name="Ding Y."/>
            <person name="Zhao Y."/>
            <person name="Bi W."/>
            <person name="Wu M."/>
            <person name="Zhao G."/>
            <person name="Gong Y."/>
            <person name="Li W."/>
            <person name="Zhang P."/>
        </authorList>
    </citation>
    <scope>NUCLEOTIDE SEQUENCE [LARGE SCALE GENOMIC DNA]</scope>
    <source>
        <strain evidence="1">DYQJB</strain>
        <tissue evidence="1">Leaf</tissue>
    </source>
</reference>
<evidence type="ECO:0000313" key="2">
    <source>
        <dbReference type="Proteomes" id="UP001603857"/>
    </source>
</evidence>
<sequence length="67" mass="7751">MTMLNPCPTLILQCERRLSAKHGVDEVKQSVPCLFGSKKKDIVLFYVCVKNKRKKKKKKSCVVLLDW</sequence>
<comment type="caution">
    <text evidence="1">The sequence shown here is derived from an EMBL/GenBank/DDBJ whole genome shotgun (WGS) entry which is preliminary data.</text>
</comment>
<keyword evidence="2" id="KW-1185">Reference proteome</keyword>
<protein>
    <submittedName>
        <fullName evidence="1">Uncharacterized protein</fullName>
    </submittedName>
</protein>
<dbReference type="AlphaFoldDB" id="A0ABD1MK25"/>
<proteinExistence type="predicted"/>
<gene>
    <name evidence="1" type="ORF">Fmac_010607</name>
</gene>
<accession>A0ABD1MK25</accession>
<name>A0ABD1MK25_9FABA</name>